<reference evidence="2" key="1">
    <citation type="journal article" date="2019" name="Int. J. Syst. Evol. Microbiol.">
        <title>The Global Catalogue of Microorganisms (GCM) 10K type strain sequencing project: providing services to taxonomists for standard genome sequencing and annotation.</title>
        <authorList>
            <consortium name="The Broad Institute Genomics Platform"/>
            <consortium name="The Broad Institute Genome Sequencing Center for Infectious Disease"/>
            <person name="Wu L."/>
            <person name="Ma J."/>
        </authorList>
    </citation>
    <scope>NUCLEOTIDE SEQUENCE [LARGE SCALE GENOMIC DNA]</scope>
    <source>
        <strain evidence="2">JCM 4816</strain>
    </source>
</reference>
<dbReference type="Proteomes" id="UP001596174">
    <property type="component" value="Unassembled WGS sequence"/>
</dbReference>
<name>A0ABW1G7L3_9ACTN</name>
<gene>
    <name evidence="1" type="ORF">ACFP3V_22765</name>
</gene>
<evidence type="ECO:0000313" key="1">
    <source>
        <dbReference type="EMBL" id="MFC5910028.1"/>
    </source>
</evidence>
<dbReference type="EMBL" id="JBHSQJ010000099">
    <property type="protein sequence ID" value="MFC5910028.1"/>
    <property type="molecule type" value="Genomic_DNA"/>
</dbReference>
<accession>A0ABW1G7L3</accession>
<proteinExistence type="predicted"/>
<protein>
    <submittedName>
        <fullName evidence="1">Uncharacterized protein</fullName>
    </submittedName>
</protein>
<dbReference type="RefSeq" id="WP_380586464.1">
    <property type="nucleotide sequence ID" value="NZ_JBHSQJ010000099.1"/>
</dbReference>
<keyword evidence="2" id="KW-1185">Reference proteome</keyword>
<evidence type="ECO:0000313" key="2">
    <source>
        <dbReference type="Proteomes" id="UP001596174"/>
    </source>
</evidence>
<comment type="caution">
    <text evidence="1">The sequence shown here is derived from an EMBL/GenBank/DDBJ whole genome shotgun (WGS) entry which is preliminary data.</text>
</comment>
<organism evidence="1 2">
    <name type="scientific">Streptacidiphilus monticola</name>
    <dbReference type="NCBI Taxonomy" id="2161674"/>
    <lineage>
        <taxon>Bacteria</taxon>
        <taxon>Bacillati</taxon>
        <taxon>Actinomycetota</taxon>
        <taxon>Actinomycetes</taxon>
        <taxon>Kitasatosporales</taxon>
        <taxon>Streptomycetaceae</taxon>
        <taxon>Streptacidiphilus</taxon>
    </lineage>
</organism>
<sequence length="68" mass="7686">MDSTYIALTVDHSGDTARVLAFCPTAGPQAVREVESWAHIEDLKREFCCDSCWESEYDLEEAENLLFA</sequence>